<gene>
    <name evidence="6" type="ORF">METZ01_LOCUS218653</name>
</gene>
<dbReference type="FunFam" id="3.30.420.100:FF:000001">
    <property type="entry name" value="50S ribosomal protein L18"/>
    <property type="match status" value="1"/>
</dbReference>
<reference evidence="6" key="1">
    <citation type="submission" date="2018-05" db="EMBL/GenBank/DDBJ databases">
        <authorList>
            <person name="Lanie J.A."/>
            <person name="Ng W.-L."/>
            <person name="Kazmierczak K.M."/>
            <person name="Andrzejewski T.M."/>
            <person name="Davidsen T.M."/>
            <person name="Wayne K.J."/>
            <person name="Tettelin H."/>
            <person name="Glass J.I."/>
            <person name="Rusch D."/>
            <person name="Podicherti R."/>
            <person name="Tsui H.-C.T."/>
            <person name="Winkler M.E."/>
        </authorList>
    </citation>
    <scope>NUCLEOTIDE SEQUENCE</scope>
</reference>
<dbReference type="PANTHER" id="PTHR12899">
    <property type="entry name" value="39S RIBOSOMAL PROTEIN L18, MITOCHONDRIAL"/>
    <property type="match status" value="1"/>
</dbReference>
<accession>A0A382FSZ5</accession>
<dbReference type="InterPro" id="IPR004389">
    <property type="entry name" value="Ribosomal_uL18_bac-type"/>
</dbReference>
<keyword evidence="2" id="KW-0699">rRNA-binding</keyword>
<dbReference type="NCBIfam" id="TIGR00060">
    <property type="entry name" value="L18_bact"/>
    <property type="match status" value="1"/>
</dbReference>
<dbReference type="SUPFAM" id="SSF53137">
    <property type="entry name" value="Translational machinery components"/>
    <property type="match status" value="1"/>
</dbReference>
<organism evidence="6">
    <name type="scientific">marine metagenome</name>
    <dbReference type="NCBI Taxonomy" id="408172"/>
    <lineage>
        <taxon>unclassified sequences</taxon>
        <taxon>metagenomes</taxon>
        <taxon>ecological metagenomes</taxon>
    </lineage>
</organism>
<sequence>MKDKRHLVKNRKRRERRRHRLRKVVSGTSERPRMVVHRSLRHIEVQLVDDVAGHSLLGLSTQCKDLKDRAFGSRVEQGREVGKIVAAKAQEKGIGQVVFDRGGFLYHGIVKAVADGAREAGLNF</sequence>
<dbReference type="CDD" id="cd00432">
    <property type="entry name" value="Ribosomal_L18_L5e"/>
    <property type="match status" value="1"/>
</dbReference>
<evidence type="ECO:0000256" key="3">
    <source>
        <dbReference type="ARBA" id="ARBA00022884"/>
    </source>
</evidence>
<keyword evidence="4" id="KW-0689">Ribosomal protein</keyword>
<dbReference type="HAMAP" id="MF_01337_B">
    <property type="entry name" value="Ribosomal_uL18_B"/>
    <property type="match status" value="1"/>
</dbReference>
<evidence type="ECO:0000256" key="1">
    <source>
        <dbReference type="ARBA" id="ARBA00007116"/>
    </source>
</evidence>
<dbReference type="GO" id="GO:0008097">
    <property type="term" value="F:5S rRNA binding"/>
    <property type="evidence" value="ECO:0007669"/>
    <property type="project" value="TreeGrafter"/>
</dbReference>
<dbReference type="GO" id="GO:0003735">
    <property type="term" value="F:structural constituent of ribosome"/>
    <property type="evidence" value="ECO:0007669"/>
    <property type="project" value="InterPro"/>
</dbReference>
<dbReference type="Pfam" id="PF00861">
    <property type="entry name" value="Ribosomal_L18p"/>
    <property type="match status" value="1"/>
</dbReference>
<evidence type="ECO:0000256" key="2">
    <source>
        <dbReference type="ARBA" id="ARBA00022730"/>
    </source>
</evidence>
<evidence type="ECO:0000256" key="5">
    <source>
        <dbReference type="ARBA" id="ARBA00023274"/>
    </source>
</evidence>
<dbReference type="InterPro" id="IPR057268">
    <property type="entry name" value="Ribosomal_L18"/>
</dbReference>
<evidence type="ECO:0000256" key="4">
    <source>
        <dbReference type="ARBA" id="ARBA00022980"/>
    </source>
</evidence>
<dbReference type="AlphaFoldDB" id="A0A382FSZ5"/>
<dbReference type="Gene3D" id="3.30.420.100">
    <property type="match status" value="1"/>
</dbReference>
<dbReference type="EMBL" id="UINC01051526">
    <property type="protein sequence ID" value="SVB65799.1"/>
    <property type="molecule type" value="Genomic_DNA"/>
</dbReference>
<proteinExistence type="inferred from homology"/>
<evidence type="ECO:0008006" key="7">
    <source>
        <dbReference type="Google" id="ProtNLM"/>
    </source>
</evidence>
<dbReference type="GO" id="GO:0022625">
    <property type="term" value="C:cytosolic large ribosomal subunit"/>
    <property type="evidence" value="ECO:0007669"/>
    <property type="project" value="TreeGrafter"/>
</dbReference>
<dbReference type="PANTHER" id="PTHR12899:SF3">
    <property type="entry name" value="LARGE RIBOSOMAL SUBUNIT PROTEIN UL18M"/>
    <property type="match status" value="1"/>
</dbReference>
<name>A0A382FSZ5_9ZZZZ</name>
<protein>
    <recommendedName>
        <fullName evidence="7">50S ribosomal protein L18</fullName>
    </recommendedName>
</protein>
<keyword evidence="5" id="KW-0687">Ribonucleoprotein</keyword>
<dbReference type="GO" id="GO:0006412">
    <property type="term" value="P:translation"/>
    <property type="evidence" value="ECO:0007669"/>
    <property type="project" value="InterPro"/>
</dbReference>
<comment type="similarity">
    <text evidence="1">Belongs to the universal ribosomal protein uL18 family.</text>
</comment>
<evidence type="ECO:0000313" key="6">
    <source>
        <dbReference type="EMBL" id="SVB65799.1"/>
    </source>
</evidence>
<keyword evidence="3" id="KW-0694">RNA-binding</keyword>
<dbReference type="InterPro" id="IPR005484">
    <property type="entry name" value="Ribosomal_uL18_bac/plant/anim"/>
</dbReference>